<dbReference type="InterPro" id="IPR005149">
    <property type="entry name" value="Tscrpt_reg_PadR_N"/>
</dbReference>
<protein>
    <submittedName>
        <fullName evidence="2">Transcriptional regulator, PadR family</fullName>
    </submittedName>
</protein>
<proteinExistence type="predicted"/>
<dbReference type="InterPro" id="IPR036388">
    <property type="entry name" value="WH-like_DNA-bd_sf"/>
</dbReference>
<dbReference type="AlphaFoldDB" id="A0A2Z5FSP9"/>
<sequence length="208" mass="22834">MFEEVFAREVEEARSRHCGSGSGFGRGRHCGDKHFRGRHSEAGADFGGRHFGGRFRGRVFDNGDLRFVILKLIADKPRYGYDIIKAIEERLGGSYAPSPGVVYPTLTLLEELGYVTVTTGEGTKKLHTITPEGTAALETNKAAVDGLFERMDQAGAAFGRGRAPQIMRAVENFRMALRLKTSQGSLSEEQVRKIVEAIDAAARQVEQS</sequence>
<dbReference type="InterPro" id="IPR036390">
    <property type="entry name" value="WH_DNA-bd_sf"/>
</dbReference>
<dbReference type="KEGG" id="abas:ACPOL_0463"/>
<keyword evidence="3" id="KW-1185">Reference proteome</keyword>
<dbReference type="PANTHER" id="PTHR43252:SF7">
    <property type="entry name" value="TRANSCRIPTIONAL REGULATOR YQJI"/>
    <property type="match status" value="1"/>
</dbReference>
<feature type="domain" description="Transcription regulator PadR N-terminal" evidence="1">
    <location>
        <begin position="69"/>
        <end position="138"/>
    </location>
</feature>
<evidence type="ECO:0000313" key="2">
    <source>
        <dbReference type="EMBL" id="AXC09840.1"/>
    </source>
</evidence>
<organism evidence="2 3">
    <name type="scientific">Acidisarcina polymorpha</name>
    <dbReference type="NCBI Taxonomy" id="2211140"/>
    <lineage>
        <taxon>Bacteria</taxon>
        <taxon>Pseudomonadati</taxon>
        <taxon>Acidobacteriota</taxon>
        <taxon>Terriglobia</taxon>
        <taxon>Terriglobales</taxon>
        <taxon>Acidobacteriaceae</taxon>
        <taxon>Acidisarcina</taxon>
    </lineage>
</organism>
<dbReference type="Gene3D" id="1.10.10.10">
    <property type="entry name" value="Winged helix-like DNA-binding domain superfamily/Winged helix DNA-binding domain"/>
    <property type="match status" value="1"/>
</dbReference>
<dbReference type="OrthoDB" id="9814826at2"/>
<name>A0A2Z5FSP9_9BACT</name>
<dbReference type="Pfam" id="PF03551">
    <property type="entry name" value="PadR"/>
    <property type="match status" value="1"/>
</dbReference>
<dbReference type="PANTHER" id="PTHR43252">
    <property type="entry name" value="TRANSCRIPTIONAL REGULATOR YQJI"/>
    <property type="match status" value="1"/>
</dbReference>
<dbReference type="EMBL" id="CP030840">
    <property type="protein sequence ID" value="AXC09840.1"/>
    <property type="molecule type" value="Genomic_DNA"/>
</dbReference>
<dbReference type="SUPFAM" id="SSF46785">
    <property type="entry name" value="Winged helix' DNA-binding domain"/>
    <property type="match status" value="1"/>
</dbReference>
<reference evidence="2 3" key="1">
    <citation type="journal article" date="2018" name="Front. Microbiol.">
        <title>Hydrolytic Capabilities as a Key to Environmental Success: Chitinolytic and Cellulolytic Acidobacteria From Acidic Sub-arctic Soils and Boreal Peatlands.</title>
        <authorList>
            <person name="Belova S.E."/>
            <person name="Ravin N.V."/>
            <person name="Pankratov T.A."/>
            <person name="Rakitin A.L."/>
            <person name="Ivanova A.A."/>
            <person name="Beletsky A.V."/>
            <person name="Mardanov A.V."/>
            <person name="Sinninghe Damste J.S."/>
            <person name="Dedysh S.N."/>
        </authorList>
    </citation>
    <scope>NUCLEOTIDE SEQUENCE [LARGE SCALE GENOMIC DNA]</scope>
    <source>
        <strain evidence="2 3">SBC82</strain>
    </source>
</reference>
<gene>
    <name evidence="2" type="ORF">ACPOL_0463</name>
</gene>
<evidence type="ECO:0000313" key="3">
    <source>
        <dbReference type="Proteomes" id="UP000253606"/>
    </source>
</evidence>
<accession>A0A2Z5FSP9</accession>
<evidence type="ECO:0000259" key="1">
    <source>
        <dbReference type="Pfam" id="PF03551"/>
    </source>
</evidence>
<dbReference type="RefSeq" id="WP_114205594.1">
    <property type="nucleotide sequence ID" value="NZ_CP030840.1"/>
</dbReference>
<dbReference type="Proteomes" id="UP000253606">
    <property type="component" value="Chromosome"/>
</dbReference>